<dbReference type="RefSeq" id="WP_378205540.1">
    <property type="nucleotide sequence ID" value="NZ_JBHLZP010000169.1"/>
</dbReference>
<gene>
    <name evidence="2" type="ORF">ACFFNX_22510</name>
</gene>
<feature type="compositionally biased region" description="Basic and acidic residues" evidence="1">
    <location>
        <begin position="176"/>
        <end position="187"/>
    </location>
</feature>
<evidence type="ECO:0000313" key="2">
    <source>
        <dbReference type="EMBL" id="MFB9834961.1"/>
    </source>
</evidence>
<reference evidence="2 3" key="1">
    <citation type="submission" date="2024-09" db="EMBL/GenBank/DDBJ databases">
        <authorList>
            <person name="Sun Q."/>
            <person name="Mori K."/>
        </authorList>
    </citation>
    <scope>NUCLEOTIDE SEQUENCE [LARGE SCALE GENOMIC DNA]</scope>
    <source>
        <strain evidence="2 3">TBRC 0563</strain>
    </source>
</reference>
<name>A0ABV5YK77_9ACTN</name>
<comment type="caution">
    <text evidence="2">The sequence shown here is derived from an EMBL/GenBank/DDBJ whole genome shotgun (WGS) entry which is preliminary data.</text>
</comment>
<feature type="compositionally biased region" description="Polar residues" evidence="1">
    <location>
        <begin position="162"/>
        <end position="175"/>
    </location>
</feature>
<dbReference type="Proteomes" id="UP001589627">
    <property type="component" value="Unassembled WGS sequence"/>
</dbReference>
<organism evidence="2 3">
    <name type="scientific">Actinoallomurus acaciae</name>
    <dbReference type="NCBI Taxonomy" id="502577"/>
    <lineage>
        <taxon>Bacteria</taxon>
        <taxon>Bacillati</taxon>
        <taxon>Actinomycetota</taxon>
        <taxon>Actinomycetes</taxon>
        <taxon>Streptosporangiales</taxon>
        <taxon>Thermomonosporaceae</taxon>
        <taxon>Actinoallomurus</taxon>
    </lineage>
</organism>
<proteinExistence type="predicted"/>
<sequence>MPVDRIGDTEDVEAAEEEPEHDRRPPPDRPGAEGVPSRADSRKGVAQANKAAGVEASEEPETEQPERDSAKPVSDTAHTDLAEAEDADQSGAPQTVGGMPRETRREPPDEQAGEEDLTDVPDRAKRARPEVEESGARAEVTAEQRSSDIWRPQDGQPAIWTSVDQPTGSPGTAETTSDREDRLDAAAERPPYPEVTDRSDYAFTDREYAFAGVSPQQAWDMHERRAPLGTGPEQWAACVGELHEALAAEGITDADVRLKGSAARFCSENPKKWFPQTEHDLRAKVADHYRNAPQEERAQRVEDAAVTYREAGFADDGRKPAAPFFDGMYKLDTTNELSDYDFQLASDGLAERFQQLEKADPRTGWRSDHGGHYKHRHLERVAPALHAWAGRWEGIFGREVTIATFDRRGPSTGLHDSDWKVIEPEEQTDR</sequence>
<feature type="compositionally biased region" description="Basic and acidic residues" evidence="1">
    <location>
        <begin position="20"/>
        <end position="31"/>
    </location>
</feature>
<keyword evidence="3" id="KW-1185">Reference proteome</keyword>
<feature type="compositionally biased region" description="Acidic residues" evidence="1">
    <location>
        <begin position="9"/>
        <end position="19"/>
    </location>
</feature>
<feature type="region of interest" description="Disordered" evidence="1">
    <location>
        <begin position="411"/>
        <end position="430"/>
    </location>
</feature>
<accession>A0ABV5YK77</accession>
<evidence type="ECO:0000313" key="3">
    <source>
        <dbReference type="Proteomes" id="UP001589627"/>
    </source>
</evidence>
<protein>
    <submittedName>
        <fullName evidence="2">Uncharacterized protein</fullName>
    </submittedName>
</protein>
<evidence type="ECO:0000256" key="1">
    <source>
        <dbReference type="SAM" id="MobiDB-lite"/>
    </source>
</evidence>
<feature type="compositionally biased region" description="Acidic residues" evidence="1">
    <location>
        <begin position="109"/>
        <end position="119"/>
    </location>
</feature>
<feature type="compositionally biased region" description="Basic and acidic residues" evidence="1">
    <location>
        <begin position="120"/>
        <end position="148"/>
    </location>
</feature>
<feature type="region of interest" description="Disordered" evidence="1">
    <location>
        <begin position="1"/>
        <end position="200"/>
    </location>
</feature>
<dbReference type="EMBL" id="JBHLZP010000169">
    <property type="protein sequence ID" value="MFB9834961.1"/>
    <property type="molecule type" value="Genomic_DNA"/>
</dbReference>